<evidence type="ECO:0000256" key="1">
    <source>
        <dbReference type="PROSITE-ProRule" id="PRU00339"/>
    </source>
</evidence>
<feature type="repeat" description="TPR" evidence="1">
    <location>
        <begin position="107"/>
        <end position="140"/>
    </location>
</feature>
<dbReference type="InterPro" id="IPR019734">
    <property type="entry name" value="TPR_rpt"/>
</dbReference>
<protein>
    <submittedName>
        <fullName evidence="2">TFP pilus assembly protein</fullName>
    </submittedName>
</protein>
<organism evidence="2">
    <name type="scientific">Kofleria flava</name>
    <dbReference type="NCBI Taxonomy" id="694315"/>
    <lineage>
        <taxon>Bacteria</taxon>
        <taxon>Pseudomonadati</taxon>
        <taxon>Myxococcota</taxon>
        <taxon>Polyangia</taxon>
        <taxon>Haliangiales</taxon>
        <taxon>Kofleriaceae</taxon>
        <taxon>Kofleria</taxon>
    </lineage>
</organism>
<dbReference type="Gene3D" id="1.25.40.10">
    <property type="entry name" value="Tetratricopeptide repeat domain"/>
    <property type="match status" value="1"/>
</dbReference>
<evidence type="ECO:0000313" key="2">
    <source>
        <dbReference type="EMBL" id="AYM53892.1"/>
    </source>
</evidence>
<sequence length="198" mass="21629">MTRYHEALAATAASLQPEDAQAIRIQAGLTATLIQLGRIQEALLSARRELDLRERVHGPDHASTAGVHLTLGKLLDDLERPSDAIPHLAHAVRLWEAELGPAAPPLTEPLRHLGFALLRSGRPDNAVPHFERALALSTSQGASFSTLAELHFGLAQALWPGDRARARAEAARARALLASEDLHRDLQRAIETWIHAHR</sequence>
<accession>A0A3S5GXN7</accession>
<reference evidence="2" key="1">
    <citation type="journal article" date="2018" name="J. Ind. Microbiol. Biotechnol.">
        <title>Genome mining reveals uncommon alkylpyrones as type III PKS products from myxobacteria.</title>
        <authorList>
            <person name="Hug J.J."/>
            <person name="Panter F."/>
            <person name="Krug D."/>
            <person name="Muller R."/>
        </authorList>
    </citation>
    <scope>NUCLEOTIDE SEQUENCE</scope>
    <source>
        <strain evidence="2">MNa2518</strain>
    </source>
</reference>
<dbReference type="SMART" id="SM00028">
    <property type="entry name" value="TPR"/>
    <property type="match status" value="2"/>
</dbReference>
<dbReference type="Pfam" id="PF13374">
    <property type="entry name" value="TPR_10"/>
    <property type="match status" value="1"/>
</dbReference>
<dbReference type="EMBL" id="MH908912">
    <property type="protein sequence ID" value="AYM53892.1"/>
    <property type="molecule type" value="Genomic_DNA"/>
</dbReference>
<proteinExistence type="predicted"/>
<dbReference type="SUPFAM" id="SSF48452">
    <property type="entry name" value="TPR-like"/>
    <property type="match status" value="1"/>
</dbReference>
<keyword evidence="1" id="KW-0802">TPR repeat</keyword>
<dbReference type="AlphaFoldDB" id="A0A3S5GXN7"/>
<dbReference type="InterPro" id="IPR011990">
    <property type="entry name" value="TPR-like_helical_dom_sf"/>
</dbReference>
<dbReference type="PROSITE" id="PS50005">
    <property type="entry name" value="TPR"/>
    <property type="match status" value="1"/>
</dbReference>
<name>A0A3S5GXN7_9BACT</name>